<dbReference type="InterPro" id="IPR001310">
    <property type="entry name" value="Histidine_triad_HIT"/>
</dbReference>
<feature type="region of interest" description="Disordered" evidence="1">
    <location>
        <begin position="1"/>
        <end position="25"/>
    </location>
</feature>
<dbReference type="OrthoDB" id="672793at2759"/>
<evidence type="ECO:0008006" key="4">
    <source>
        <dbReference type="Google" id="ProtNLM"/>
    </source>
</evidence>
<feature type="region of interest" description="Disordered" evidence="1">
    <location>
        <begin position="41"/>
        <end position="83"/>
    </location>
</feature>
<evidence type="ECO:0000313" key="3">
    <source>
        <dbReference type="Proteomes" id="UP000000539"/>
    </source>
</evidence>
<feature type="compositionally biased region" description="Basic and acidic residues" evidence="1">
    <location>
        <begin position="1"/>
        <end position="21"/>
    </location>
</feature>
<evidence type="ECO:0000256" key="1">
    <source>
        <dbReference type="SAM" id="MobiDB-lite"/>
    </source>
</evidence>
<sequence length="154" mass="16057">APTRAEPCRAEASRARAEPSRAEPCGGGLGLRECCSERAPSWPAGSLGRRPPGAVAPLSWEKSPARSSPPTLSARRSRCGRGAAPQKAVVRLSGAEDCGAPLLGRLMIDGEKCAANLGLTNGFRMAVRYPPSAPSDYRARLCILGGRQLGRPPG</sequence>
<reference evidence="2" key="1">
    <citation type="submission" date="2025-08" db="UniProtKB">
        <authorList>
            <consortium name="Ensembl"/>
        </authorList>
    </citation>
    <scope>IDENTIFICATION</scope>
    <source>
        <strain evidence="2">broiler</strain>
    </source>
</reference>
<dbReference type="Ensembl" id="ENSGALT00010000290.1">
    <property type="protein sequence ID" value="ENSGALP00010000158.1"/>
    <property type="gene ID" value="ENSGALG00010000154.1"/>
</dbReference>
<name>A0A8V0X6R3_CHICK</name>
<dbReference type="PANTHER" id="PTHR23089">
    <property type="entry name" value="HISTIDINE TRIAD HIT PROTEIN"/>
    <property type="match status" value="1"/>
</dbReference>
<dbReference type="Proteomes" id="UP000000539">
    <property type="component" value="Unassembled WGS sequence"/>
</dbReference>
<dbReference type="GeneTree" id="ENSGT00950000184308"/>
<dbReference type="AlphaFoldDB" id="A0A8V0X6R3"/>
<proteinExistence type="predicted"/>
<evidence type="ECO:0000313" key="2">
    <source>
        <dbReference type="Ensembl" id="ENSGALP00010000158.1"/>
    </source>
</evidence>
<organism evidence="2 3">
    <name type="scientific">Gallus gallus</name>
    <name type="common">Chicken</name>
    <dbReference type="NCBI Taxonomy" id="9031"/>
    <lineage>
        <taxon>Eukaryota</taxon>
        <taxon>Metazoa</taxon>
        <taxon>Chordata</taxon>
        <taxon>Craniata</taxon>
        <taxon>Vertebrata</taxon>
        <taxon>Euteleostomi</taxon>
        <taxon>Archelosauria</taxon>
        <taxon>Archosauria</taxon>
        <taxon>Dinosauria</taxon>
        <taxon>Saurischia</taxon>
        <taxon>Theropoda</taxon>
        <taxon>Coelurosauria</taxon>
        <taxon>Aves</taxon>
        <taxon>Neognathae</taxon>
        <taxon>Galloanserae</taxon>
        <taxon>Galliformes</taxon>
        <taxon>Phasianidae</taxon>
        <taxon>Phasianinae</taxon>
        <taxon>Gallus</taxon>
    </lineage>
</organism>
<keyword evidence="3" id="KW-1185">Reference proteome</keyword>
<accession>A0A8V0X6R3</accession>
<reference evidence="2" key="2">
    <citation type="submission" date="2025-09" db="UniProtKB">
        <authorList>
            <consortium name="Ensembl"/>
        </authorList>
    </citation>
    <scope>IDENTIFICATION</scope>
    <source>
        <strain evidence="2">broiler</strain>
    </source>
</reference>
<gene>
    <name evidence="2" type="primary">LOC121108846</name>
</gene>
<protein>
    <recommendedName>
        <fullName evidence="4">HINTW</fullName>
    </recommendedName>
</protein>